<evidence type="ECO:0000313" key="3">
    <source>
        <dbReference type="EMBL" id="ARF68709.1"/>
    </source>
</evidence>
<evidence type="ECO:0000256" key="1">
    <source>
        <dbReference type="ARBA" id="ARBA00010944"/>
    </source>
</evidence>
<evidence type="ECO:0000313" key="4">
    <source>
        <dbReference type="Proteomes" id="UP000192727"/>
    </source>
</evidence>
<name>A0A1U9YPM2_9BACL</name>
<dbReference type="GO" id="GO:0005829">
    <property type="term" value="C:cytosol"/>
    <property type="evidence" value="ECO:0007669"/>
    <property type="project" value="TreeGrafter"/>
</dbReference>
<dbReference type="PANTHER" id="PTHR10491">
    <property type="entry name" value="DTDP-4-DEHYDRORHAMNOSE REDUCTASE"/>
    <property type="match status" value="1"/>
</dbReference>
<organism evidence="3 4">
    <name type="scientific">Paenibacillus larvae subsp. pulvifaciens</name>
    <dbReference type="NCBI Taxonomy" id="1477"/>
    <lineage>
        <taxon>Bacteria</taxon>
        <taxon>Bacillati</taxon>
        <taxon>Bacillota</taxon>
        <taxon>Bacilli</taxon>
        <taxon>Bacillales</taxon>
        <taxon>Paenibacillaceae</taxon>
        <taxon>Paenibacillus</taxon>
    </lineage>
</organism>
<dbReference type="SUPFAM" id="SSF51735">
    <property type="entry name" value="NAD(P)-binding Rossmann-fold domains"/>
    <property type="match status" value="1"/>
</dbReference>
<comment type="pathway">
    <text evidence="2">Carbohydrate biosynthesis; dTDP-L-rhamnose biosynthesis.</text>
</comment>
<dbReference type="Gene3D" id="3.40.50.720">
    <property type="entry name" value="NAD(P)-binding Rossmann-like Domain"/>
    <property type="match status" value="1"/>
</dbReference>
<keyword evidence="2" id="KW-0560">Oxidoreductase</keyword>
<accession>A0A1U9YPM2</accession>
<gene>
    <name evidence="3" type="ORF">B7C51_14245</name>
</gene>
<dbReference type="InterPro" id="IPR029903">
    <property type="entry name" value="RmlD-like-bd"/>
</dbReference>
<dbReference type="EMBL" id="CP020557">
    <property type="protein sequence ID" value="ARF68709.1"/>
    <property type="molecule type" value="Genomic_DNA"/>
</dbReference>
<comment type="function">
    <text evidence="2">Catalyzes the reduction of dTDP-6-deoxy-L-lyxo-4-hexulose to yield dTDP-L-rhamnose.</text>
</comment>
<dbReference type="CDD" id="cd05254">
    <property type="entry name" value="dTDP_HR_like_SDR_e"/>
    <property type="match status" value="1"/>
</dbReference>
<comment type="similarity">
    <text evidence="1 2">Belongs to the dTDP-4-dehydrorhamnose reductase family.</text>
</comment>
<evidence type="ECO:0000256" key="2">
    <source>
        <dbReference type="RuleBase" id="RU364082"/>
    </source>
</evidence>
<protein>
    <recommendedName>
        <fullName evidence="2">dTDP-4-dehydrorhamnose reductase</fullName>
        <ecNumber evidence="2">1.1.1.133</ecNumber>
    </recommendedName>
</protein>
<dbReference type="GO" id="GO:0008831">
    <property type="term" value="F:dTDP-4-dehydrorhamnose reductase activity"/>
    <property type="evidence" value="ECO:0007669"/>
    <property type="project" value="UniProtKB-EC"/>
</dbReference>
<keyword evidence="2" id="KW-0521">NADP</keyword>
<sequence>MKILITGAEGQLGREAVQLMKSRGHEVHGMGRGDLDVADPRSCMSVIDRLRPEAVLHAAAYTAVDRAETDADTASKVNALGSRNVAAAAECAGAKLCYISTDYVFDGCADSPYGTDVLPFPLNVYGRTKLEGEHWTLSLSSRPFVVRTSWVYGQYGSNFVKTMLRLGQEGRKLTVVNDQFGCPTYTADLAGLLEQLLQTDRYGVYHASNSGACSWYGFAKAIFEESGLDQSLLHPCSSEEYRQLARRPSYSVLSPDSLTDRGFKPLRPWREALREFIHMWIKDK</sequence>
<dbReference type="AlphaFoldDB" id="A0A1U9YPM2"/>
<dbReference type="Pfam" id="PF04321">
    <property type="entry name" value="RmlD_sub_bind"/>
    <property type="match status" value="1"/>
</dbReference>
<reference evidence="3 4" key="1">
    <citation type="submission" date="2017-03" db="EMBL/GenBank/DDBJ databases">
        <title>Paenibacillus larvae genome sequencing.</title>
        <authorList>
            <person name="Dingman D.W."/>
        </authorList>
    </citation>
    <scope>NUCLEOTIDE SEQUENCE [LARGE SCALE GENOMIC DNA]</scope>
    <source>
        <strain evidence="3 4">SAG 10367</strain>
    </source>
</reference>
<dbReference type="EC" id="1.1.1.133" evidence="2"/>
<dbReference type="NCBIfam" id="TIGR01214">
    <property type="entry name" value="rmlD"/>
    <property type="match status" value="1"/>
</dbReference>
<proteinExistence type="inferred from homology"/>
<dbReference type="RefSeq" id="WP_036655890.1">
    <property type="nucleotide sequence ID" value="NZ_CP019794.1"/>
</dbReference>
<dbReference type="GeneID" id="64217327"/>
<dbReference type="InterPro" id="IPR036291">
    <property type="entry name" value="NAD(P)-bd_dom_sf"/>
</dbReference>
<dbReference type="UniPathway" id="UPA00124"/>
<dbReference type="InterPro" id="IPR005913">
    <property type="entry name" value="dTDP_dehydrorham_reduct"/>
</dbReference>
<dbReference type="PANTHER" id="PTHR10491:SF4">
    <property type="entry name" value="METHIONINE ADENOSYLTRANSFERASE 2 SUBUNIT BETA"/>
    <property type="match status" value="1"/>
</dbReference>
<dbReference type="Proteomes" id="UP000192727">
    <property type="component" value="Chromosome"/>
</dbReference>
<dbReference type="Gene3D" id="3.90.25.10">
    <property type="entry name" value="UDP-galactose 4-epimerase, domain 1"/>
    <property type="match status" value="1"/>
</dbReference>
<dbReference type="GO" id="GO:0019305">
    <property type="term" value="P:dTDP-rhamnose biosynthetic process"/>
    <property type="evidence" value="ECO:0007669"/>
    <property type="project" value="UniProtKB-UniPathway"/>
</dbReference>